<dbReference type="SMART" id="SM00230">
    <property type="entry name" value="CysPc"/>
    <property type="match status" value="1"/>
</dbReference>
<feature type="compositionally biased region" description="Basic and acidic residues" evidence="2">
    <location>
        <begin position="601"/>
        <end position="625"/>
    </location>
</feature>
<feature type="region of interest" description="Disordered" evidence="2">
    <location>
        <begin position="1004"/>
        <end position="1055"/>
    </location>
</feature>
<dbReference type="Gene3D" id="1.10.490.10">
    <property type="entry name" value="Globins"/>
    <property type="match status" value="1"/>
</dbReference>
<feature type="compositionally biased region" description="Basic and acidic residues" evidence="2">
    <location>
        <begin position="326"/>
        <end position="395"/>
    </location>
</feature>
<accession>A0AAE1BBB0</accession>
<feature type="compositionally biased region" description="Basic and acidic residues" evidence="2">
    <location>
        <begin position="800"/>
        <end position="809"/>
    </location>
</feature>
<dbReference type="CDD" id="cd22307">
    <property type="entry name" value="Adgb_C_mid-like"/>
    <property type="match status" value="1"/>
</dbReference>
<organism evidence="5 6">
    <name type="scientific">Elysia crispata</name>
    <name type="common">lettuce slug</name>
    <dbReference type="NCBI Taxonomy" id="231223"/>
    <lineage>
        <taxon>Eukaryota</taxon>
        <taxon>Metazoa</taxon>
        <taxon>Spiralia</taxon>
        <taxon>Lophotrochozoa</taxon>
        <taxon>Mollusca</taxon>
        <taxon>Gastropoda</taxon>
        <taxon>Heterobranchia</taxon>
        <taxon>Euthyneura</taxon>
        <taxon>Panpulmonata</taxon>
        <taxon>Sacoglossa</taxon>
        <taxon>Placobranchoidea</taxon>
        <taxon>Plakobranchidae</taxon>
        <taxon>Elysia</taxon>
    </lineage>
</organism>
<feature type="compositionally biased region" description="Basic and acidic residues" evidence="2">
    <location>
        <begin position="1464"/>
        <end position="1479"/>
    </location>
</feature>
<evidence type="ECO:0000259" key="3">
    <source>
        <dbReference type="PROSITE" id="PS50203"/>
    </source>
</evidence>
<dbReference type="InterPro" id="IPR038765">
    <property type="entry name" value="Papain-like_cys_pep_sf"/>
</dbReference>
<evidence type="ECO:0000313" key="5">
    <source>
        <dbReference type="EMBL" id="KAK3803169.1"/>
    </source>
</evidence>
<dbReference type="PROSITE" id="PS50096">
    <property type="entry name" value="IQ"/>
    <property type="match status" value="1"/>
</dbReference>
<dbReference type="EMBL" id="JAWDGP010000179">
    <property type="protein sequence ID" value="KAK3803169.1"/>
    <property type="molecule type" value="Genomic_DNA"/>
</dbReference>
<protein>
    <recommendedName>
        <fullName evidence="7">Androglobin</fullName>
    </recommendedName>
</protein>
<dbReference type="PROSITE" id="PS50203">
    <property type="entry name" value="CALPAIN_CAT"/>
    <property type="match status" value="1"/>
</dbReference>
<evidence type="ECO:0008006" key="7">
    <source>
        <dbReference type="Google" id="ProtNLM"/>
    </source>
</evidence>
<dbReference type="PROSITE" id="PS52042">
    <property type="entry name" value="GLOBIN_CP_ADGB"/>
    <property type="match status" value="1"/>
</dbReference>
<feature type="region of interest" description="Disordered" evidence="2">
    <location>
        <begin position="1436"/>
        <end position="1493"/>
    </location>
</feature>
<evidence type="ECO:0000256" key="2">
    <source>
        <dbReference type="SAM" id="MobiDB-lite"/>
    </source>
</evidence>
<dbReference type="PANTHER" id="PTHR46298">
    <property type="entry name" value="ANDROGLOBIN"/>
    <property type="match status" value="1"/>
</dbReference>
<feature type="compositionally biased region" description="Polar residues" evidence="2">
    <location>
        <begin position="1589"/>
        <end position="1612"/>
    </location>
</feature>
<feature type="compositionally biased region" description="Basic residues" evidence="2">
    <location>
        <begin position="718"/>
        <end position="727"/>
    </location>
</feature>
<feature type="compositionally biased region" description="Basic residues" evidence="2">
    <location>
        <begin position="1762"/>
        <end position="1774"/>
    </location>
</feature>
<dbReference type="Pfam" id="PF22070">
    <property type="entry name" value="Androglobin_V"/>
    <property type="match status" value="1"/>
</dbReference>
<feature type="compositionally biased region" description="Polar residues" evidence="2">
    <location>
        <begin position="1549"/>
        <end position="1580"/>
    </location>
</feature>
<feature type="compositionally biased region" description="Low complexity" evidence="2">
    <location>
        <begin position="635"/>
        <end position="645"/>
    </location>
</feature>
<dbReference type="GO" id="GO:0020037">
    <property type="term" value="F:heme binding"/>
    <property type="evidence" value="ECO:0007669"/>
    <property type="project" value="InterPro"/>
</dbReference>
<dbReference type="GO" id="GO:0006508">
    <property type="term" value="P:proteolysis"/>
    <property type="evidence" value="ECO:0007669"/>
    <property type="project" value="InterPro"/>
</dbReference>
<feature type="region of interest" description="Disordered" evidence="2">
    <location>
        <begin position="1549"/>
        <end position="1651"/>
    </location>
</feature>
<feature type="region of interest" description="Disordered" evidence="2">
    <location>
        <begin position="1751"/>
        <end position="1774"/>
    </location>
</feature>
<dbReference type="PANTHER" id="PTHR46298:SF1">
    <property type="entry name" value="ANDROGLOBIN"/>
    <property type="match status" value="1"/>
</dbReference>
<feature type="compositionally biased region" description="Basic and acidic residues" evidence="2">
    <location>
        <begin position="1436"/>
        <end position="1452"/>
    </location>
</feature>
<feature type="compositionally biased region" description="Basic and acidic residues" evidence="2">
    <location>
        <begin position="575"/>
        <end position="584"/>
    </location>
</feature>
<feature type="region of interest" description="Disordered" evidence="2">
    <location>
        <begin position="1"/>
        <end position="41"/>
    </location>
</feature>
<gene>
    <name evidence="5" type="ORF">RRG08_067346</name>
</gene>
<sequence length="1774" mass="198666">MAAKTSKKGGAATRVSSATPREAASLAASAGGQDSKRPKFSIWPEWNDVDVNAEKWDAAKKEDKKGKSPTVAVHYFEDPEGKIEMPPSLRVDSWKRPTDFIQDKLPVVVDTDNVPNGFDLIANNEHLHESEFLRYCISQIMALWDMCAVTVPPENMPDTVVPGDDPTHTWRPWEHIYALCKAGRGPHLPLYNNHGKYVVRLYWMGCWRKIIIDDAIPFDDQGRMLLPATTLKHELWPMLLTKALIKVASLDYAGGNPSQEFGDVTVLQCLTGWIPEAIPLQQGHMKEVWELMKNTLPEWRLPEQEWEKPLDQQESMCKESTPSEGPTKEDKIEKELSNKDVKEGKEKGKEAGKEKSKDGKDKEKGKDDKKDKKDKDKDKDKGNKGKEKEKLQEEKSNVEDFVLPEKPEIVMFATYSSSPKYPVKVSVLGEMADASEKLRQNGLSHMYPHPVCITQTRSCPMEPPPPPIVIPAWKLIRPRKKKVPPHDEPVPDPEPPKEIQCLEITSPFVNYKVSPVPIPTDTHRPKSSLERGGARSRADTENPIEEGDENAPTPPPVPITPEPEPLPVDEPKEEEEPKARDGAPKRKASGKSSRSKPGSASKDRGAASKRPESRQSMKDAKEVPKEVPPPGGPPLGNVLAGGLAPPVQPVIGPNGEPLPLEEEPQPEPPQDNTPKPKKAWMDFDIFCKCFRTLYVFHKSNTYLCNQRYSDLKKVDKSQHHHHHHHHQNVTASAVTAASKNEKKPPQTTTATSDGTSPFYLFVDNLAPTDIVVSYSVLSRWFDPPVPTLDDKKSLSLIRQTKDKEGDKEATNASISLESVAGEQKPPPSVTPGTLVAEPYSWKSLVTGQPILRLRTTGTKSAVLSLPPGRHVLRFMMTSPLGHHVHMCSTVNFVFGDEETVMPQLTNESCRFRDNATQVIMNLGKCILGFSDAEQFQTAWAGFVRSHCPYLDDKQMSKKRHFQTFNDALYSMLKKTIKDIITPDIAFAWRAFTFDATTPNILAIPVGSRPATGSASVRGSAKPSSKKRGGNQQATAVTDSNAQDQGEAEKPENPWANREATLEEQIAAVKIQKSWRGYYVQKIKRARTPGTEENSKVQESLNRCWPIVESSMEENGLALLREMFKKEPDIMPQYPFYQDEWNKISYADYKGSYPDQTSMNWFIVFRDIFHVKEEMLVVPRMYVPISTCMLRVIDNDTGQEIPRVFQKVAPYVYKRNKKGYSFVAEARTVEQPLSGGNWRMRLIGSLNALPAPHTGEVCCNFVTKEIRDYYVPNPQNVIFRQSVKVTEDHFASLQVNTSKRDVYIKLAVLDNEEEVISSVGKGHVVIPAFTFLKDITQDDIDARRSSSRASTKNAAPPTTKAEKVGSKIKRTESAVSQEQSPPSRNSMRSDAELAERFEDTRPHKYIIQATVLQNSWPLSESSWRFVQILKEMEKNELKVSNKERPPSPPKVEKTPAGGSKTKAKGGKDKGGKDKGQDGKGSRPSSQQFDITKPHWTLRVVSDAVTAEEIEVKKDTERADEIRAMKKAWEDAEPGRAAKAMQSRLKYLNSHTIRLQPSSEDTTQSGTVTASMSASNDDQTQGAIDAVPSGTLMSGTNLPQAAESGTSMTEQEASPPTPVSFGDHFESDTALTLEPPPMPQPKEILEPLDKTPFIRRTLPEPKYLDENEIERLLADRQQKIADYKAFRAGVEQWRELDRQNRNKTKLQQLEQCQALQAALDAARERVNIPREAIRQRFLDAERLKLEEAANQEAAMKADLEAKSPKRKKSATGKKKK</sequence>
<feature type="compositionally biased region" description="Pro residues" evidence="2">
    <location>
        <begin position="552"/>
        <end position="568"/>
    </location>
</feature>
<feature type="compositionally biased region" description="Polar residues" evidence="2">
    <location>
        <begin position="312"/>
        <end position="324"/>
    </location>
</feature>
<evidence type="ECO:0000313" key="6">
    <source>
        <dbReference type="Proteomes" id="UP001283361"/>
    </source>
</evidence>
<proteinExistence type="predicted"/>
<feature type="compositionally biased region" description="Low complexity" evidence="2">
    <location>
        <begin position="590"/>
        <end position="600"/>
    </location>
</feature>
<feature type="domain" description="Globin" evidence="4">
    <location>
        <begin position="885"/>
        <end position="1125"/>
    </location>
</feature>
<feature type="region of interest" description="Disordered" evidence="2">
    <location>
        <begin position="714"/>
        <end position="753"/>
    </location>
</feature>
<feature type="compositionally biased region" description="Basic and acidic residues" evidence="2">
    <location>
        <begin position="484"/>
        <end position="497"/>
    </location>
</feature>
<feature type="compositionally biased region" description="Polar residues" evidence="2">
    <location>
        <begin position="1029"/>
        <end position="1043"/>
    </location>
</feature>
<feature type="compositionally biased region" description="Basic and acidic residues" evidence="2">
    <location>
        <begin position="521"/>
        <end position="540"/>
    </location>
</feature>
<feature type="domain" description="Calpain catalytic" evidence="3">
    <location>
        <begin position="93"/>
        <end position="292"/>
    </location>
</feature>
<dbReference type="InterPro" id="IPR001300">
    <property type="entry name" value="Peptidase_C2_calpain_cat"/>
</dbReference>
<dbReference type="InterPro" id="IPR054094">
    <property type="entry name" value="Androglobin_IV"/>
</dbReference>
<evidence type="ECO:0000256" key="1">
    <source>
        <dbReference type="PROSITE-ProRule" id="PRU00239"/>
    </source>
</evidence>
<name>A0AAE1BBB0_9GAST</name>
<keyword evidence="6" id="KW-1185">Reference proteome</keyword>
<evidence type="ECO:0000259" key="4">
    <source>
        <dbReference type="PROSITE" id="PS52042"/>
    </source>
</evidence>
<feature type="compositionally biased region" description="Basic and acidic residues" evidence="2">
    <location>
        <begin position="1359"/>
        <end position="1371"/>
    </location>
</feature>
<feature type="region of interest" description="Disordered" evidence="2">
    <location>
        <begin position="479"/>
        <end position="677"/>
    </location>
</feature>
<dbReference type="InterPro" id="IPR054093">
    <property type="entry name" value="Androglobin_II"/>
</dbReference>
<dbReference type="Pfam" id="PF22069">
    <property type="entry name" value="Androglobin_IV"/>
    <property type="match status" value="1"/>
</dbReference>
<feature type="compositionally biased region" description="Low complexity" evidence="2">
    <location>
        <begin position="1"/>
        <end position="13"/>
    </location>
</feature>
<feature type="compositionally biased region" description="Polar residues" evidence="2">
    <location>
        <begin position="1372"/>
        <end position="1385"/>
    </location>
</feature>
<dbReference type="GO" id="GO:0019825">
    <property type="term" value="F:oxygen binding"/>
    <property type="evidence" value="ECO:0007669"/>
    <property type="project" value="InterPro"/>
</dbReference>
<dbReference type="GO" id="GO:0004198">
    <property type="term" value="F:calcium-dependent cysteine-type endopeptidase activity"/>
    <property type="evidence" value="ECO:0007669"/>
    <property type="project" value="InterPro"/>
</dbReference>
<dbReference type="InterPro" id="IPR012292">
    <property type="entry name" value="Globin/Proto"/>
</dbReference>
<dbReference type="Proteomes" id="UP001283361">
    <property type="component" value="Unassembled WGS sequence"/>
</dbReference>
<feature type="compositionally biased region" description="Polar residues" evidence="2">
    <location>
        <begin position="728"/>
        <end position="738"/>
    </location>
</feature>
<reference evidence="5" key="1">
    <citation type="journal article" date="2023" name="G3 (Bethesda)">
        <title>A reference genome for the long-term kleptoplast-retaining sea slug Elysia crispata morphotype clarki.</title>
        <authorList>
            <person name="Eastman K.E."/>
            <person name="Pendleton A.L."/>
            <person name="Shaikh M.A."/>
            <person name="Suttiyut T."/>
            <person name="Ogas R."/>
            <person name="Tomko P."/>
            <person name="Gavelis G."/>
            <person name="Widhalm J.R."/>
            <person name="Wisecaver J.H."/>
        </authorList>
    </citation>
    <scope>NUCLEOTIDE SEQUENCE</scope>
    <source>
        <strain evidence="5">ECLA1</strain>
    </source>
</reference>
<feature type="region of interest" description="Disordered" evidence="2">
    <location>
        <begin position="800"/>
        <end position="830"/>
    </location>
</feature>
<dbReference type="Pfam" id="PF22068">
    <property type="entry name" value="Androglobin_II"/>
    <property type="match status" value="1"/>
</dbReference>
<feature type="region of interest" description="Disordered" evidence="2">
    <location>
        <begin position="303"/>
        <end position="395"/>
    </location>
</feature>
<feature type="region of interest" description="Disordered" evidence="2">
    <location>
        <begin position="1341"/>
        <end position="1389"/>
    </location>
</feature>
<dbReference type="SUPFAM" id="SSF54001">
    <property type="entry name" value="Cysteine proteinases"/>
    <property type="match status" value="1"/>
</dbReference>
<dbReference type="InterPro" id="IPR057249">
    <property type="entry name" value="Globin_CP_ADGB"/>
</dbReference>
<dbReference type="InterPro" id="IPR054095">
    <property type="entry name" value="Androglobin_V"/>
</dbReference>
<dbReference type="Pfam" id="PF00648">
    <property type="entry name" value="Peptidase_C2"/>
    <property type="match status" value="1"/>
</dbReference>
<comment type="caution">
    <text evidence="5">The sequence shown here is derived from an EMBL/GenBank/DDBJ whole genome shotgun (WGS) entry which is preliminary data.</text>
</comment>
<dbReference type="InterPro" id="IPR053033">
    <property type="entry name" value="Androglobin-like"/>
</dbReference>
<comment type="caution">
    <text evidence="1">Lacks conserved residue(s) required for the propagation of feature annotation.</text>
</comment>